<protein>
    <recommendedName>
        <fullName evidence="1">Tc toxin complex TcA C-terminal TcB-binding domain-containing protein</fullName>
    </recommendedName>
</protein>
<dbReference type="Pfam" id="PF18276">
    <property type="entry name" value="TcA_TcB_BD"/>
    <property type="match status" value="1"/>
</dbReference>
<dbReference type="EMBL" id="JBHTMP010000105">
    <property type="protein sequence ID" value="MFD1325941.1"/>
    <property type="molecule type" value="Genomic_DNA"/>
</dbReference>
<evidence type="ECO:0000313" key="2">
    <source>
        <dbReference type="EMBL" id="MFD1325941.1"/>
    </source>
</evidence>
<gene>
    <name evidence="2" type="ORF">ACFQ4H_33170</name>
</gene>
<evidence type="ECO:0000259" key="1">
    <source>
        <dbReference type="Pfam" id="PF18276"/>
    </source>
</evidence>
<proteinExistence type="predicted"/>
<reference evidence="3" key="1">
    <citation type="journal article" date="2019" name="Int. J. Syst. Evol. Microbiol.">
        <title>The Global Catalogue of Microorganisms (GCM) 10K type strain sequencing project: providing services to taxonomists for standard genome sequencing and annotation.</title>
        <authorList>
            <consortium name="The Broad Institute Genomics Platform"/>
            <consortium name="The Broad Institute Genome Sequencing Center for Infectious Disease"/>
            <person name="Wu L."/>
            <person name="Ma J."/>
        </authorList>
    </citation>
    <scope>NUCLEOTIDE SEQUENCE [LARGE SCALE GENOMIC DNA]</scope>
    <source>
        <strain evidence="3">JCM 31037</strain>
    </source>
</reference>
<feature type="non-terminal residue" evidence="2">
    <location>
        <position position="1"/>
    </location>
</feature>
<dbReference type="Proteomes" id="UP001597260">
    <property type="component" value="Unassembled WGS sequence"/>
</dbReference>
<comment type="caution">
    <text evidence="2">The sequence shown here is derived from an EMBL/GenBank/DDBJ whole genome shotgun (WGS) entry which is preliminary data.</text>
</comment>
<sequence>APADALLTARGAWRAARHTEIESALAGTSRTQAGFDAAVQSFIGPIDLPVLAQHDRAGEDVSAELRAVGLDKPMLRRLDRLRTLAAGPLGDEEWAEITRHLLTVNARHEYATWRQQEVAAGIVLDPGIFAVRVDATPPGPDWRAELAARSADYAGLTGSLANAVAEAEARVLPQLRDALITRIGANLPQPEPFADAAERLSRALSFDLRAQRDARTTRVGQAIESLQNLFTTARSGSYRPELGVPVLQVANENNFDLEYQWLETYERWLSAMRAFAYPESQLHPQLYVPENAGGGLVLLPTEAYTGFLKALAGLTNPTPDDVRALIKTSYTDKLSNAPAGLVLTEQLDNAGLAARKTLCRDLVRAAEGSTPYQTESRIPQHLRELFWLVPVAAARKLQAAGHFVAALDWFQTVYAYHLPAASRPIYYGLVLEQNTESDYGRLPEWLSQVRELNPHFTARKRRGTYTRATVLSVVECFLDFADSVFAQDTPDSRARARALYQGARDLLELPEVRPEEGPLVPFPRNPARESLARLAEIGLAKVHAGLDIAGQPVIADEAPGNGLPSPHRYAVLIERAKTLVGIAQQVETAYLSALERLDGENYALLQAGRDLRIAAGTLAIQDLRVDLAANGIDQALLQRDRAQVQFDTYHEWIEAGLSDAEDNQLTALRVAEGLHGLAALVQLGGTLKFWDAAGTLAGALSEAAAVASTEAQIQQTKASFERRADEWRLNRRVAEVDVQLAQRQIIGARGQHAVAQQERQVAAEQLAHARAVAEFLATKFTNAELYDWMSGVLARVYAFFLQQATAAALLAQAQLAFERQEVSSRIILTDYWQPTQSGQGAPDRRGITGSARLLQDIFRLDQHAFETDRRKLHLSQTFSMAQVAAYELEQFRQTGVLTVATPQSYFDRDFPGQYLRLIRQVSVSIIALVPAGRGLRATMSASGVSRAVVSRDSFETVTLRREPEMIAFTAPINANGLFVLEPEGALLRPFEGMGVDTVWQLHLPKAANLFDYRGIADVLLTIEYTALESPEYRDQVIRSLDRSFSGDRSISLRDQLPDVWFELSNPDTVEDPSRRMRARVPIDQLDLPPHIDELEVAQLTVFVVRDDALLDEVSLVSLSHTTPAGVTTRTAATRTVRGIATTRRSGGAQWQALLGAHPMGTWDLQFEDTPQVRKWFADGLIQDVVIVFTLAGRTSSWI</sequence>
<dbReference type="InterPro" id="IPR040840">
    <property type="entry name" value="TcA_TcB_BD"/>
</dbReference>
<dbReference type="RefSeq" id="WP_377578936.1">
    <property type="nucleotide sequence ID" value="NZ_JBHTMP010000105.1"/>
</dbReference>
<keyword evidence="3" id="KW-1185">Reference proteome</keyword>
<organism evidence="2 3">
    <name type="scientific">Micromonospora sonneratiae</name>
    <dbReference type="NCBI Taxonomy" id="1184706"/>
    <lineage>
        <taxon>Bacteria</taxon>
        <taxon>Bacillati</taxon>
        <taxon>Actinomycetota</taxon>
        <taxon>Actinomycetes</taxon>
        <taxon>Micromonosporales</taxon>
        <taxon>Micromonosporaceae</taxon>
        <taxon>Micromonospora</taxon>
    </lineage>
</organism>
<evidence type="ECO:0000313" key="3">
    <source>
        <dbReference type="Proteomes" id="UP001597260"/>
    </source>
</evidence>
<feature type="domain" description="Tc toxin complex TcA C-terminal TcB-binding" evidence="1">
    <location>
        <begin position="743"/>
        <end position="1026"/>
    </location>
</feature>
<accession>A0ABW3YQR1</accession>
<name>A0ABW3YQR1_9ACTN</name>